<dbReference type="RefSeq" id="WP_003543371.1">
    <property type="nucleotide sequence ID" value="NC_015565.1"/>
</dbReference>
<evidence type="ECO:0000313" key="1">
    <source>
        <dbReference type="EMBL" id="AEF94458.1"/>
    </source>
</evidence>
<evidence type="ECO:0000313" key="2">
    <source>
        <dbReference type="Proteomes" id="UP000009226"/>
    </source>
</evidence>
<accession>F6B733</accession>
<dbReference type="KEGG" id="dca:Desca_1605"/>
<reference evidence="1 2" key="1">
    <citation type="submission" date="2011-05" db="EMBL/GenBank/DDBJ databases">
        <title>Complete sequence of Desulfotomaculum carboxydivorans CO-1-SRB.</title>
        <authorList>
            <consortium name="US DOE Joint Genome Institute"/>
            <person name="Lucas S."/>
            <person name="Han J."/>
            <person name="Lapidus A."/>
            <person name="Cheng J.-F."/>
            <person name="Goodwin L."/>
            <person name="Pitluck S."/>
            <person name="Peters L."/>
            <person name="Mikhailova N."/>
            <person name="Lu M."/>
            <person name="Han C."/>
            <person name="Tapia R."/>
            <person name="Land M."/>
            <person name="Hauser L."/>
            <person name="Kyrpides N."/>
            <person name="Ivanova N."/>
            <person name="Pagani I."/>
            <person name="Stams A."/>
            <person name="Plugge C."/>
            <person name="Muyzer G."/>
            <person name="Kuever J."/>
            <person name="Parshina S."/>
            <person name="Ivanova A."/>
            <person name="Nazina T."/>
            <person name="Woyke T."/>
        </authorList>
    </citation>
    <scope>NUCLEOTIDE SEQUENCE [LARGE SCALE GENOMIC DNA]</scope>
    <source>
        <strain evidence="2">DSM 14880 / VKM B-2319 / CO-1-SRB</strain>
    </source>
</reference>
<dbReference type="InterPro" id="IPR037208">
    <property type="entry name" value="Spo0E-like_sf"/>
</dbReference>
<dbReference type="InterPro" id="IPR018540">
    <property type="entry name" value="Spo0E-like"/>
</dbReference>
<dbReference type="STRING" id="868595.Desca_1605"/>
<dbReference type="GO" id="GO:0043937">
    <property type="term" value="P:regulation of sporulation"/>
    <property type="evidence" value="ECO:0007669"/>
    <property type="project" value="InterPro"/>
</dbReference>
<sequence length="52" mass="5974">MIKNKIETARNILNNAAKMNMSKDILLKISQKVDKYIVEYYRKNGGQKSGVD</sequence>
<name>F6B733_DESCC</name>
<dbReference type="InterPro" id="IPR036638">
    <property type="entry name" value="HLH_DNA-bd_sf"/>
</dbReference>
<protein>
    <recommendedName>
        <fullName evidence="3">Sporulation stage 0, Spo0E-like regulatory phosphatase</fullName>
    </recommendedName>
</protein>
<dbReference type="SUPFAM" id="SSF140500">
    <property type="entry name" value="BAS1536-like"/>
    <property type="match status" value="1"/>
</dbReference>
<dbReference type="Pfam" id="PF09388">
    <property type="entry name" value="SpoOE-like"/>
    <property type="match status" value="1"/>
</dbReference>
<dbReference type="EMBL" id="CP002736">
    <property type="protein sequence ID" value="AEF94458.1"/>
    <property type="molecule type" value="Genomic_DNA"/>
</dbReference>
<keyword evidence="2" id="KW-1185">Reference proteome</keyword>
<dbReference type="eggNOG" id="ENOG5033AQZ">
    <property type="taxonomic scope" value="Bacteria"/>
</dbReference>
<organism evidence="1 2">
    <name type="scientific">Desulfotomaculum nigrificans (strain DSM 14880 / VKM B-2319 / CO-1-SRB)</name>
    <name type="common">Desulfotomaculum carboxydivorans</name>
    <dbReference type="NCBI Taxonomy" id="868595"/>
    <lineage>
        <taxon>Bacteria</taxon>
        <taxon>Bacillati</taxon>
        <taxon>Bacillota</taxon>
        <taxon>Clostridia</taxon>
        <taxon>Eubacteriales</taxon>
        <taxon>Desulfotomaculaceae</taxon>
        <taxon>Desulfotomaculum</taxon>
    </lineage>
</organism>
<dbReference type="HOGENOM" id="CLU_211106_0_0_9"/>
<proteinExistence type="predicted"/>
<dbReference type="Gene3D" id="4.10.280.10">
    <property type="entry name" value="Helix-loop-helix DNA-binding domain"/>
    <property type="match status" value="1"/>
</dbReference>
<evidence type="ECO:0008006" key="3">
    <source>
        <dbReference type="Google" id="ProtNLM"/>
    </source>
</evidence>
<dbReference type="GO" id="GO:0046983">
    <property type="term" value="F:protein dimerization activity"/>
    <property type="evidence" value="ECO:0007669"/>
    <property type="project" value="InterPro"/>
</dbReference>
<dbReference type="AlphaFoldDB" id="F6B733"/>
<dbReference type="Proteomes" id="UP000009226">
    <property type="component" value="Chromosome"/>
</dbReference>
<gene>
    <name evidence="1" type="ordered locus">Desca_1605</name>
</gene>